<dbReference type="SMART" id="SM00028">
    <property type="entry name" value="TPR"/>
    <property type="match status" value="5"/>
</dbReference>
<proteinExistence type="predicted"/>
<comment type="caution">
    <text evidence="6">The sequence shown here is derived from an EMBL/GenBank/DDBJ whole genome shotgun (WGS) entry which is preliminary data.</text>
</comment>
<evidence type="ECO:0000256" key="1">
    <source>
        <dbReference type="ARBA" id="ARBA00022737"/>
    </source>
</evidence>
<feature type="region of interest" description="Disordered" evidence="4">
    <location>
        <begin position="286"/>
        <end position="321"/>
    </location>
</feature>
<name>A0A261XYJ4_9FUNG</name>
<dbReference type="PROSITE" id="PS50005">
    <property type="entry name" value="TPR"/>
    <property type="match status" value="1"/>
</dbReference>
<evidence type="ECO:0000256" key="3">
    <source>
        <dbReference type="PROSITE-ProRule" id="PRU00339"/>
    </source>
</evidence>
<gene>
    <name evidence="6" type="ORF">BZG36_03189</name>
</gene>
<dbReference type="Pfam" id="PF14559">
    <property type="entry name" value="TPR_19"/>
    <property type="match status" value="1"/>
</dbReference>
<feature type="transmembrane region" description="Helical" evidence="5">
    <location>
        <begin position="332"/>
        <end position="351"/>
    </location>
</feature>
<keyword evidence="5" id="KW-0472">Membrane</keyword>
<feature type="repeat" description="TPR" evidence="3">
    <location>
        <begin position="137"/>
        <end position="170"/>
    </location>
</feature>
<keyword evidence="5" id="KW-0812">Transmembrane</keyword>
<dbReference type="PANTHER" id="PTHR22904">
    <property type="entry name" value="TPR REPEAT CONTAINING PROTEIN"/>
    <property type="match status" value="1"/>
</dbReference>
<evidence type="ECO:0000256" key="5">
    <source>
        <dbReference type="SAM" id="Phobius"/>
    </source>
</evidence>
<dbReference type="InterPro" id="IPR019734">
    <property type="entry name" value="TPR_rpt"/>
</dbReference>
<dbReference type="Gene3D" id="1.25.40.10">
    <property type="entry name" value="Tetratricopeptide repeat domain"/>
    <property type="match status" value="2"/>
</dbReference>
<feature type="compositionally biased region" description="Low complexity" evidence="4">
    <location>
        <begin position="307"/>
        <end position="321"/>
    </location>
</feature>
<dbReference type="OrthoDB" id="2423701at2759"/>
<keyword evidence="5" id="KW-1133">Transmembrane helix</keyword>
<dbReference type="PANTHER" id="PTHR22904:SF523">
    <property type="entry name" value="STRESS-INDUCED-PHOSPHOPROTEIN 1"/>
    <property type="match status" value="1"/>
</dbReference>
<keyword evidence="1" id="KW-0677">Repeat</keyword>
<evidence type="ECO:0000256" key="2">
    <source>
        <dbReference type="ARBA" id="ARBA00022803"/>
    </source>
</evidence>
<dbReference type="GO" id="GO:0051879">
    <property type="term" value="F:Hsp90 protein binding"/>
    <property type="evidence" value="ECO:0007669"/>
    <property type="project" value="TreeGrafter"/>
</dbReference>
<accession>A0A261XYJ4</accession>
<dbReference type="EMBL" id="MVBO01000085">
    <property type="protein sequence ID" value="OZJ03430.1"/>
    <property type="molecule type" value="Genomic_DNA"/>
</dbReference>
<dbReference type="AlphaFoldDB" id="A0A261XYJ4"/>
<sequence length="364" mass="39777">MAQQPEQLQPLIAQAQSYINEEKYAEAVETFTKIHEIIPAAPMPLLSRATAHLQLEQNEAAKADLLKVLDMPNVAIPDSVVQGCHSMHSAAYMRLAKIYVESNDEPAAAKCMATRKEIEQGTHPNSLPDPKEVSKKVAQLKEQGNKLFANRSYMQAGAHYKQALDMDPSNAILHANMCQVLIQMRQFELALFHAEQATLLKPDWAKGWYRLGSVHQQLNNHPASLYCFLKSHHLCADTTTMKAINSVRSHVSAEDWQKALKQLSDDGTIIDVSALEAAGMEVKLKDSDSATLPHRLETSDGNGPKPNVDAAEEVSSASSNVPVKTEALSGNALTILVAVLIAGAAMLWAILNNRSTIPSHPIEA</sequence>
<dbReference type="SUPFAM" id="SSF48452">
    <property type="entry name" value="TPR-like"/>
    <property type="match status" value="2"/>
</dbReference>
<keyword evidence="2 3" id="KW-0802">TPR repeat</keyword>
<reference evidence="6 7" key="1">
    <citation type="journal article" date="2017" name="Mycologia">
        <title>Bifiguratus adelaidae, gen. et sp. nov., a new member of Mucoromycotina in endophytic and soil-dwelling habitats.</title>
        <authorList>
            <person name="Torres-Cruz T.J."/>
            <person name="Billingsley Tobias T.L."/>
            <person name="Almatruk M."/>
            <person name="Hesse C."/>
            <person name="Kuske C.R."/>
            <person name="Desiro A."/>
            <person name="Benucci G.M."/>
            <person name="Bonito G."/>
            <person name="Stajich J.E."/>
            <person name="Dunlap C."/>
            <person name="Arnold A.E."/>
            <person name="Porras-Alfaro A."/>
        </authorList>
    </citation>
    <scope>NUCLEOTIDE SEQUENCE [LARGE SCALE GENOMIC DNA]</scope>
    <source>
        <strain evidence="6 7">AZ0501</strain>
    </source>
</reference>
<evidence type="ECO:0000313" key="7">
    <source>
        <dbReference type="Proteomes" id="UP000242875"/>
    </source>
</evidence>
<dbReference type="InterPro" id="IPR011990">
    <property type="entry name" value="TPR-like_helical_dom_sf"/>
</dbReference>
<evidence type="ECO:0000256" key="4">
    <source>
        <dbReference type="SAM" id="MobiDB-lite"/>
    </source>
</evidence>
<feature type="compositionally biased region" description="Basic and acidic residues" evidence="4">
    <location>
        <begin position="286"/>
        <end position="298"/>
    </location>
</feature>
<keyword evidence="7" id="KW-1185">Reference proteome</keyword>
<dbReference type="Proteomes" id="UP000242875">
    <property type="component" value="Unassembled WGS sequence"/>
</dbReference>
<evidence type="ECO:0000313" key="6">
    <source>
        <dbReference type="EMBL" id="OZJ03430.1"/>
    </source>
</evidence>
<organism evidence="6 7">
    <name type="scientific">Bifiguratus adelaidae</name>
    <dbReference type="NCBI Taxonomy" id="1938954"/>
    <lineage>
        <taxon>Eukaryota</taxon>
        <taxon>Fungi</taxon>
        <taxon>Fungi incertae sedis</taxon>
        <taxon>Mucoromycota</taxon>
        <taxon>Mucoromycotina</taxon>
        <taxon>Endogonomycetes</taxon>
        <taxon>Endogonales</taxon>
        <taxon>Endogonales incertae sedis</taxon>
        <taxon>Bifiguratus</taxon>
    </lineage>
</organism>
<protein>
    <submittedName>
        <fullName evidence="6">Uncharacterized protein</fullName>
    </submittedName>
</protein>